<name>A0A1W6Z6I9_9BORD</name>
<protein>
    <recommendedName>
        <fullName evidence="4">DUF4175 domain-containing protein</fullName>
    </recommendedName>
</protein>
<evidence type="ECO:0008006" key="4">
    <source>
        <dbReference type="Google" id="ProtNLM"/>
    </source>
</evidence>
<sequence length="71" mass="7221">MMQAGGFLWIYGAPLALGVCGLLGVGFALFGDAGWDAVSWLALGAMTAGGLWPALVRTGKARANAVSDSQH</sequence>
<dbReference type="STRING" id="463040.CAL15_00570"/>
<reference evidence="2 3" key="1">
    <citation type="submission" date="2017-05" db="EMBL/GenBank/DDBJ databases">
        <title>Complete and WGS of Bordetella genogroups.</title>
        <authorList>
            <person name="Spilker T."/>
            <person name="LiPuma J."/>
        </authorList>
    </citation>
    <scope>NUCLEOTIDE SEQUENCE [LARGE SCALE GENOMIC DNA]</scope>
    <source>
        <strain evidence="2 3">AU7206</strain>
    </source>
</reference>
<accession>A0A1W6Z6I9</accession>
<feature type="transmembrane region" description="Helical" evidence="1">
    <location>
        <begin position="37"/>
        <end position="56"/>
    </location>
</feature>
<evidence type="ECO:0000313" key="2">
    <source>
        <dbReference type="EMBL" id="ARP93003.1"/>
    </source>
</evidence>
<gene>
    <name evidence="2" type="ORF">CAL15_00570</name>
</gene>
<keyword evidence="1" id="KW-0812">Transmembrane</keyword>
<organism evidence="2 3">
    <name type="scientific">Bordetella genomosp. 13</name>
    <dbReference type="NCBI Taxonomy" id="463040"/>
    <lineage>
        <taxon>Bacteria</taxon>
        <taxon>Pseudomonadati</taxon>
        <taxon>Pseudomonadota</taxon>
        <taxon>Betaproteobacteria</taxon>
        <taxon>Burkholderiales</taxon>
        <taxon>Alcaligenaceae</taxon>
        <taxon>Bordetella</taxon>
    </lineage>
</organism>
<dbReference type="AlphaFoldDB" id="A0A1W6Z6I9"/>
<keyword evidence="1" id="KW-1133">Transmembrane helix</keyword>
<evidence type="ECO:0000313" key="3">
    <source>
        <dbReference type="Proteomes" id="UP000194161"/>
    </source>
</evidence>
<keyword evidence="3" id="KW-1185">Reference proteome</keyword>
<feature type="transmembrane region" description="Helical" evidence="1">
    <location>
        <begin position="7"/>
        <end position="31"/>
    </location>
</feature>
<dbReference type="RefSeq" id="WP_086076842.1">
    <property type="nucleotide sequence ID" value="NZ_CP021111.1"/>
</dbReference>
<keyword evidence="1" id="KW-0472">Membrane</keyword>
<dbReference type="KEGG" id="bgm:CAL15_00570"/>
<dbReference type="OrthoDB" id="8969205at2"/>
<dbReference type="EMBL" id="CP021111">
    <property type="protein sequence ID" value="ARP93003.1"/>
    <property type="molecule type" value="Genomic_DNA"/>
</dbReference>
<evidence type="ECO:0000256" key="1">
    <source>
        <dbReference type="SAM" id="Phobius"/>
    </source>
</evidence>
<dbReference type="Proteomes" id="UP000194161">
    <property type="component" value="Chromosome"/>
</dbReference>
<proteinExistence type="predicted"/>